<feature type="transmembrane region" description="Helical" evidence="1">
    <location>
        <begin position="52"/>
        <end position="70"/>
    </location>
</feature>
<evidence type="ECO:0000313" key="3">
    <source>
        <dbReference type="Proteomes" id="UP000219285"/>
    </source>
</evidence>
<dbReference type="GO" id="GO:0016020">
    <property type="term" value="C:membrane"/>
    <property type="evidence" value="ECO:0007669"/>
    <property type="project" value="InterPro"/>
</dbReference>
<dbReference type="Proteomes" id="UP000219285">
    <property type="component" value="Chromosome"/>
</dbReference>
<dbReference type="AlphaFoldDB" id="A0A6M4MBF4"/>
<evidence type="ECO:0000256" key="1">
    <source>
        <dbReference type="SAM" id="Phobius"/>
    </source>
</evidence>
<keyword evidence="3" id="KW-1185">Reference proteome</keyword>
<keyword evidence="1" id="KW-0472">Membrane</keyword>
<dbReference type="OrthoDB" id="5513249at2"/>
<feature type="transmembrane region" description="Helical" evidence="1">
    <location>
        <begin position="98"/>
        <end position="117"/>
    </location>
</feature>
<dbReference type="GO" id="GO:0015097">
    <property type="term" value="F:mercury ion transmembrane transporter activity"/>
    <property type="evidence" value="ECO:0007669"/>
    <property type="project" value="InterPro"/>
</dbReference>
<dbReference type="RefSeq" id="WP_075608171.1">
    <property type="nucleotide sequence ID" value="NZ_CP052766.1"/>
</dbReference>
<name>A0A6M4MBF4_9ALTE</name>
<dbReference type="Pfam" id="PF03203">
    <property type="entry name" value="MerC"/>
    <property type="match status" value="1"/>
</dbReference>
<dbReference type="InterPro" id="IPR004891">
    <property type="entry name" value="Mercury-R_MerC"/>
</dbReference>
<protein>
    <submittedName>
        <fullName evidence="2">MerC domain-containing protein</fullName>
    </submittedName>
</protein>
<feature type="transmembrane region" description="Helical" evidence="1">
    <location>
        <begin position="16"/>
        <end position="40"/>
    </location>
</feature>
<accession>A0A6M4MBF4</accession>
<evidence type="ECO:0000313" key="2">
    <source>
        <dbReference type="EMBL" id="QJR80522.1"/>
    </source>
</evidence>
<dbReference type="EMBL" id="CP052766">
    <property type="protein sequence ID" value="QJR80522.1"/>
    <property type="molecule type" value="Genomic_DNA"/>
</dbReference>
<gene>
    <name evidence="2" type="ORF">CA267_006905</name>
</gene>
<organism evidence="2 3">
    <name type="scientific">Alteromonas pelagimontana</name>
    <dbReference type="NCBI Taxonomy" id="1858656"/>
    <lineage>
        <taxon>Bacteria</taxon>
        <taxon>Pseudomonadati</taxon>
        <taxon>Pseudomonadota</taxon>
        <taxon>Gammaproteobacteria</taxon>
        <taxon>Alteromonadales</taxon>
        <taxon>Alteromonadaceae</taxon>
        <taxon>Alteromonas/Salinimonas group</taxon>
        <taxon>Alteromonas</taxon>
    </lineage>
</organism>
<reference evidence="2 3" key="2">
    <citation type="submission" date="2020-04" db="EMBL/GenBank/DDBJ databases">
        <title>Complete genome sequence of Alteromonas pelagimontana 5.12T.</title>
        <authorList>
            <person name="Sinha R.K."/>
            <person name="Krishnan K.P."/>
            <person name="Kurian J.P."/>
        </authorList>
    </citation>
    <scope>NUCLEOTIDE SEQUENCE [LARGE SCALE GENOMIC DNA]</scope>
    <source>
        <strain evidence="2 3">5.12</strain>
    </source>
</reference>
<reference evidence="3" key="1">
    <citation type="submission" date="2014-12" db="EMBL/GenBank/DDBJ databases">
        <title>Complete genome sequence of a multi-drug resistant Klebsiella pneumoniae.</title>
        <authorList>
            <person name="Hua X."/>
            <person name="Chen Q."/>
            <person name="Li X."/>
            <person name="Feng Y."/>
            <person name="Ruan Z."/>
            <person name="Yu Y."/>
        </authorList>
    </citation>
    <scope>NUCLEOTIDE SEQUENCE [LARGE SCALE GENOMIC DNA]</scope>
    <source>
        <strain evidence="3">5.12</strain>
    </source>
</reference>
<keyword evidence="1" id="KW-0812">Transmembrane</keyword>
<dbReference type="KEGG" id="apel:CA267_006905"/>
<proteinExistence type="predicted"/>
<keyword evidence="1" id="KW-1133">Transmembrane helix</keyword>
<sequence length="144" mass="15802">MKSSIDNPSKLDRMGIWISSLCAFHCLALPVVVPLLPLIGSTFFAQVWFERTILSISIVMGTVALLVGAVRYHGQYYPLALLLSGGGIYWFKNIFGSAYEPFTIATGALLIVAGHWINMRLCRQCQCCGKPGISEHFSEASRSS</sequence>